<dbReference type="EnsemblMetazoa" id="GPAI002178-RA">
    <property type="protein sequence ID" value="GPAI002178-PA"/>
    <property type="gene ID" value="GPAI002178"/>
</dbReference>
<organism evidence="1 2">
    <name type="scientific">Glossina pallidipes</name>
    <name type="common">Tsetse fly</name>
    <dbReference type="NCBI Taxonomy" id="7398"/>
    <lineage>
        <taxon>Eukaryota</taxon>
        <taxon>Metazoa</taxon>
        <taxon>Ecdysozoa</taxon>
        <taxon>Arthropoda</taxon>
        <taxon>Hexapoda</taxon>
        <taxon>Insecta</taxon>
        <taxon>Pterygota</taxon>
        <taxon>Neoptera</taxon>
        <taxon>Endopterygota</taxon>
        <taxon>Diptera</taxon>
        <taxon>Brachycera</taxon>
        <taxon>Muscomorpha</taxon>
        <taxon>Hippoboscoidea</taxon>
        <taxon>Glossinidae</taxon>
        <taxon>Glossina</taxon>
    </lineage>
</organism>
<reference evidence="1" key="2">
    <citation type="submission" date="2020-05" db="UniProtKB">
        <authorList>
            <consortium name="EnsemblMetazoa"/>
        </authorList>
    </citation>
    <scope>IDENTIFICATION</scope>
    <source>
        <strain evidence="1">IAEA</strain>
    </source>
</reference>
<keyword evidence="2" id="KW-1185">Reference proteome</keyword>
<name>A0A1A9Z2Z2_GLOPL</name>
<dbReference type="AlphaFoldDB" id="A0A1A9Z2Z2"/>
<protein>
    <submittedName>
        <fullName evidence="1">Uncharacterized protein</fullName>
    </submittedName>
</protein>
<proteinExistence type="predicted"/>
<evidence type="ECO:0000313" key="2">
    <source>
        <dbReference type="Proteomes" id="UP000092445"/>
    </source>
</evidence>
<sequence>MVVPVKMRISSFIIVGSLLKSSKKLLLRMTNVRKQWAEEKVDWRLALALRRQCGALAHCAYNDDWSKLKIYFSTSNSIKLVLYPAV</sequence>
<reference evidence="2" key="1">
    <citation type="submission" date="2014-03" db="EMBL/GenBank/DDBJ databases">
        <authorList>
            <person name="Aksoy S."/>
            <person name="Warren W."/>
            <person name="Wilson R.K."/>
        </authorList>
    </citation>
    <scope>NUCLEOTIDE SEQUENCE [LARGE SCALE GENOMIC DNA]</scope>
    <source>
        <strain evidence="2">IAEA</strain>
    </source>
</reference>
<accession>A0A1A9Z2Z2</accession>
<dbReference type="Proteomes" id="UP000092445">
    <property type="component" value="Unassembled WGS sequence"/>
</dbReference>
<dbReference type="VEuPathDB" id="VectorBase:GPAI002178"/>
<evidence type="ECO:0000313" key="1">
    <source>
        <dbReference type="EnsemblMetazoa" id="GPAI002178-PA"/>
    </source>
</evidence>